<gene>
    <name evidence="1" type="ORF">SAMN02745751_01845</name>
</gene>
<reference evidence="1 2" key="1">
    <citation type="submission" date="2016-11" db="EMBL/GenBank/DDBJ databases">
        <authorList>
            <person name="Jaros S."/>
            <person name="Januszkiewicz K."/>
            <person name="Wedrychowicz H."/>
        </authorList>
    </citation>
    <scope>NUCLEOTIDE SEQUENCE [LARGE SCALE GENOMIC DNA]</scope>
    <source>
        <strain evidence="1 2">DSM 17477</strain>
    </source>
</reference>
<protein>
    <submittedName>
        <fullName evidence="1">Uncharacterized protein</fullName>
    </submittedName>
</protein>
<dbReference type="STRING" id="1121476.SAMN02745751_01845"/>
<evidence type="ECO:0000313" key="2">
    <source>
        <dbReference type="Proteomes" id="UP000184052"/>
    </source>
</evidence>
<sequence>MEGLYDNLLKYLVDQRGESYPELTEDKGEYIINNDYLNYFIIFMKSMRYNDDSGVEINYERLADELKLYKYYSSGRQNIRKLHMFALISMAYANEKIEDIDRELKRYCKYFKISIGSLPEYIFFSYMVKASQRQKIICDINEEAKNSFIRFSFKDSIGSESDDIIVFEKKRVALLSKVIACDYKGYPLLETFKSKIAGEDSVSSYGNDKIAAFVKMILDYLVDIRKGRINTMVYKIGESKLYNEKENSIVEHSNFGKCRIVKSIKNKEGKTIIVNTRFGCYRLEN</sequence>
<proteinExistence type="predicted"/>
<evidence type="ECO:0000313" key="1">
    <source>
        <dbReference type="EMBL" id="SHJ14956.1"/>
    </source>
</evidence>
<dbReference type="RefSeq" id="WP_073049297.1">
    <property type="nucleotide sequence ID" value="NZ_FQZL01000012.1"/>
</dbReference>
<keyword evidence="2" id="KW-1185">Reference proteome</keyword>
<dbReference type="AlphaFoldDB" id="A0A1M6GYG3"/>
<accession>A0A1M6GYG3</accession>
<name>A0A1M6GYG3_9FIRM</name>
<dbReference type="Proteomes" id="UP000184052">
    <property type="component" value="Unassembled WGS sequence"/>
</dbReference>
<dbReference type="EMBL" id="FQZL01000012">
    <property type="protein sequence ID" value="SHJ14956.1"/>
    <property type="molecule type" value="Genomic_DNA"/>
</dbReference>
<organism evidence="1 2">
    <name type="scientific">Dethiosulfatibacter aminovorans DSM 17477</name>
    <dbReference type="NCBI Taxonomy" id="1121476"/>
    <lineage>
        <taxon>Bacteria</taxon>
        <taxon>Bacillati</taxon>
        <taxon>Bacillota</taxon>
        <taxon>Tissierellia</taxon>
        <taxon>Dethiosulfatibacter</taxon>
    </lineage>
</organism>